<name>A0A553HJE1_9PEZI</name>
<evidence type="ECO:0000313" key="1">
    <source>
        <dbReference type="EMBL" id="TRX88080.1"/>
    </source>
</evidence>
<organism evidence="1 2">
    <name type="scientific">Xylaria flabelliformis</name>
    <dbReference type="NCBI Taxonomy" id="2512241"/>
    <lineage>
        <taxon>Eukaryota</taxon>
        <taxon>Fungi</taxon>
        <taxon>Dikarya</taxon>
        <taxon>Ascomycota</taxon>
        <taxon>Pezizomycotina</taxon>
        <taxon>Sordariomycetes</taxon>
        <taxon>Xylariomycetidae</taxon>
        <taxon>Xylariales</taxon>
        <taxon>Xylariaceae</taxon>
        <taxon>Xylaria</taxon>
    </lineage>
</organism>
<sequence>MDNSQGKPIRREIRGQNRRLCIIEESPSVPDDEQTWCVIALRDSSASGDVVGYKPWREIEVCGGGRVQDLAVRYAICGLGRQQPARTHAYDILPYPLQHVTTALKDSSQATPAIRDDRGGWMNSPSLVAVLSGGCDSQTSNHPNKSASQPTISFTRGSIAAFGEMHSRVFQSGDVRREQVKREHDHGGVGIGNHSPFQELVPGASLGITLQAV</sequence>
<accession>A0A553HJE1</accession>
<proteinExistence type="predicted"/>
<gene>
    <name evidence="1" type="ORF">FHL15_011030</name>
</gene>
<dbReference type="AlphaFoldDB" id="A0A553HJE1"/>
<keyword evidence="2" id="KW-1185">Reference proteome</keyword>
<dbReference type="Proteomes" id="UP000319160">
    <property type="component" value="Unassembled WGS sequence"/>
</dbReference>
<protein>
    <submittedName>
        <fullName evidence="1">Uncharacterized protein</fullName>
    </submittedName>
</protein>
<comment type="caution">
    <text evidence="1">The sequence shown here is derived from an EMBL/GenBank/DDBJ whole genome shotgun (WGS) entry which is preliminary data.</text>
</comment>
<dbReference type="EMBL" id="VFLP01000101">
    <property type="protein sequence ID" value="TRX88080.1"/>
    <property type="molecule type" value="Genomic_DNA"/>
</dbReference>
<evidence type="ECO:0000313" key="2">
    <source>
        <dbReference type="Proteomes" id="UP000319160"/>
    </source>
</evidence>
<reference evidence="2" key="1">
    <citation type="submission" date="2019-06" db="EMBL/GenBank/DDBJ databases">
        <title>Draft genome sequence of the griseofulvin-producing fungus Xylaria cubensis strain G536.</title>
        <authorList>
            <person name="Mead M.E."/>
            <person name="Raja H.A."/>
            <person name="Steenwyk J.L."/>
            <person name="Knowles S.L."/>
            <person name="Oberlies N.H."/>
            <person name="Rokas A."/>
        </authorList>
    </citation>
    <scope>NUCLEOTIDE SEQUENCE [LARGE SCALE GENOMIC DNA]</scope>
    <source>
        <strain evidence="2">G536</strain>
    </source>
</reference>